<comment type="caution">
    <text evidence="7">The sequence shown here is derived from an EMBL/GenBank/DDBJ whole genome shotgun (WGS) entry which is preliminary data.</text>
</comment>
<dbReference type="GO" id="GO:0003700">
    <property type="term" value="F:DNA-binding transcription factor activity"/>
    <property type="evidence" value="ECO:0007669"/>
    <property type="project" value="TreeGrafter"/>
</dbReference>
<evidence type="ECO:0000259" key="6">
    <source>
        <dbReference type="PROSITE" id="PS50977"/>
    </source>
</evidence>
<evidence type="ECO:0000313" key="8">
    <source>
        <dbReference type="Proteomes" id="UP000185210"/>
    </source>
</evidence>
<dbReference type="InterPro" id="IPR001647">
    <property type="entry name" value="HTH_TetR"/>
</dbReference>
<dbReference type="SUPFAM" id="SSF48498">
    <property type="entry name" value="Tetracyclin repressor-like, C-terminal domain"/>
    <property type="match status" value="1"/>
</dbReference>
<keyword evidence="3 5" id="KW-0238">DNA-binding</keyword>
<dbReference type="Pfam" id="PF13977">
    <property type="entry name" value="TetR_C_6"/>
    <property type="match status" value="1"/>
</dbReference>
<dbReference type="Gene3D" id="1.10.357.10">
    <property type="entry name" value="Tetracycline Repressor, domain 2"/>
    <property type="match status" value="1"/>
</dbReference>
<dbReference type="EMBL" id="FSHM01000004">
    <property type="protein sequence ID" value="SIB10573.1"/>
    <property type="molecule type" value="Genomic_DNA"/>
</dbReference>
<evidence type="ECO:0000256" key="3">
    <source>
        <dbReference type="ARBA" id="ARBA00023125"/>
    </source>
</evidence>
<sequence>MREAFQRCAVLSRGGRCGRSRYIDLVSKRLSRTESQELTRAKLIESATRLYLENGYVATSTDQVAEAAGFSRGALYSNFRSKEDLALAVLDAHTEEQFQEIAAVAADLPPERFTRFETWLTKSMGDRRWALFKSEVALSARANPELRQQLAARDQLARQALSVLLGHVEAESGNPLPAAPETLARAILALAKGIAIEGLVDDEVSPDWIIDLVKKGLPQ</sequence>
<dbReference type="Gene3D" id="1.10.10.60">
    <property type="entry name" value="Homeodomain-like"/>
    <property type="match status" value="1"/>
</dbReference>
<keyword evidence="1" id="KW-0678">Repressor</keyword>
<dbReference type="PRINTS" id="PR00455">
    <property type="entry name" value="HTHTETR"/>
</dbReference>
<evidence type="ECO:0000256" key="4">
    <source>
        <dbReference type="ARBA" id="ARBA00023163"/>
    </source>
</evidence>
<keyword evidence="4" id="KW-0804">Transcription</keyword>
<evidence type="ECO:0000313" key="7">
    <source>
        <dbReference type="EMBL" id="SIB10573.1"/>
    </source>
</evidence>
<evidence type="ECO:0000256" key="2">
    <source>
        <dbReference type="ARBA" id="ARBA00023015"/>
    </source>
</evidence>
<dbReference type="PROSITE" id="PS50977">
    <property type="entry name" value="HTH_TETR_2"/>
    <property type="match status" value="1"/>
</dbReference>
<accession>A0A1M8NW28</accession>
<keyword evidence="2" id="KW-0805">Transcription regulation</keyword>
<name>A0A1M8NW28_9MYCO</name>
<reference evidence="7 8" key="1">
    <citation type="submission" date="2016-11" db="EMBL/GenBank/DDBJ databases">
        <authorList>
            <consortium name="Pathogen Informatics"/>
        </authorList>
    </citation>
    <scope>NUCLEOTIDE SEQUENCE [LARGE SCALE GENOMIC DNA]</scope>
    <source>
        <strain evidence="7 8">104</strain>
    </source>
</reference>
<dbReference type="SUPFAM" id="SSF46689">
    <property type="entry name" value="Homeodomain-like"/>
    <property type="match status" value="1"/>
</dbReference>
<feature type="domain" description="HTH tetR-type" evidence="6">
    <location>
        <begin position="37"/>
        <end position="97"/>
    </location>
</feature>
<dbReference type="PANTHER" id="PTHR30055:SF241">
    <property type="entry name" value="TRANSCRIPTIONAL REGULATORY PROTEIN"/>
    <property type="match status" value="1"/>
</dbReference>
<proteinExistence type="predicted"/>
<evidence type="ECO:0000256" key="5">
    <source>
        <dbReference type="PROSITE-ProRule" id="PRU00335"/>
    </source>
</evidence>
<feature type="DNA-binding region" description="H-T-H motif" evidence="5">
    <location>
        <begin position="60"/>
        <end position="79"/>
    </location>
</feature>
<gene>
    <name evidence="7" type="primary">ttgR_1</name>
    <name evidence="7" type="ORF">SAMEA2070301_02869</name>
</gene>
<dbReference type="PANTHER" id="PTHR30055">
    <property type="entry name" value="HTH-TYPE TRANSCRIPTIONAL REGULATOR RUTR"/>
    <property type="match status" value="1"/>
</dbReference>
<dbReference type="GO" id="GO:0000976">
    <property type="term" value="F:transcription cis-regulatory region binding"/>
    <property type="evidence" value="ECO:0007669"/>
    <property type="project" value="TreeGrafter"/>
</dbReference>
<dbReference type="InterPro" id="IPR050109">
    <property type="entry name" value="HTH-type_TetR-like_transc_reg"/>
</dbReference>
<dbReference type="Pfam" id="PF00440">
    <property type="entry name" value="TetR_N"/>
    <property type="match status" value="1"/>
</dbReference>
<dbReference type="InterPro" id="IPR036271">
    <property type="entry name" value="Tet_transcr_reg_TetR-rel_C_sf"/>
</dbReference>
<protein>
    <submittedName>
        <fullName evidence="7">Transcriptional regulator, TetR family</fullName>
    </submittedName>
</protein>
<dbReference type="Proteomes" id="UP000185210">
    <property type="component" value="Unassembled WGS sequence"/>
</dbReference>
<dbReference type="AlphaFoldDB" id="A0A1M8NW28"/>
<evidence type="ECO:0000256" key="1">
    <source>
        <dbReference type="ARBA" id="ARBA00022491"/>
    </source>
</evidence>
<organism evidence="7 8">
    <name type="scientific">Mycobacteroides abscessus subsp. abscessus</name>
    <dbReference type="NCBI Taxonomy" id="1185650"/>
    <lineage>
        <taxon>Bacteria</taxon>
        <taxon>Bacillati</taxon>
        <taxon>Actinomycetota</taxon>
        <taxon>Actinomycetes</taxon>
        <taxon>Mycobacteriales</taxon>
        <taxon>Mycobacteriaceae</taxon>
        <taxon>Mycobacteroides</taxon>
        <taxon>Mycobacteroides abscessus</taxon>
    </lineage>
</organism>
<dbReference type="InterPro" id="IPR039538">
    <property type="entry name" value="BetI_C"/>
</dbReference>
<dbReference type="InterPro" id="IPR009057">
    <property type="entry name" value="Homeodomain-like_sf"/>
</dbReference>